<dbReference type="EMBL" id="PJQD01000042">
    <property type="protein sequence ID" value="POY73031.1"/>
    <property type="molecule type" value="Genomic_DNA"/>
</dbReference>
<evidence type="ECO:0000313" key="6">
    <source>
        <dbReference type="Proteomes" id="UP000237144"/>
    </source>
</evidence>
<dbReference type="PANTHER" id="PTHR31001:SF76">
    <property type="entry name" value="ZN(2)-C6 FUNGAL-TYPE DOMAIN-CONTAINING PROTEIN"/>
    <property type="match status" value="1"/>
</dbReference>
<evidence type="ECO:0000259" key="4">
    <source>
        <dbReference type="PROSITE" id="PS50048"/>
    </source>
</evidence>
<dbReference type="AlphaFoldDB" id="A0A2S5B8I4"/>
<dbReference type="PROSITE" id="PS00463">
    <property type="entry name" value="ZN2_CY6_FUNGAL_1"/>
    <property type="match status" value="1"/>
</dbReference>
<dbReference type="GO" id="GO:0000981">
    <property type="term" value="F:DNA-binding transcription factor activity, RNA polymerase II-specific"/>
    <property type="evidence" value="ECO:0007669"/>
    <property type="project" value="InterPro"/>
</dbReference>
<dbReference type="PROSITE" id="PS50048">
    <property type="entry name" value="ZN2_CY6_FUNGAL_2"/>
    <property type="match status" value="1"/>
</dbReference>
<accession>A0A2S5B8I4</accession>
<proteinExistence type="predicted"/>
<sequence length="996" mass="107183">MPPLLTGSGRPTKRPYSPAGDSYSPQGQQQAIAVVDPTLDSPHSRRHSMQQYPSHAHSPFASTSSAASPVYANGNGASIDPPKRKITRKRQVLSCRACTVRKIRCTRTAGPGMPCQSCEKRGEGAGCDVASGGGGGGTGPGSAGNAGNGAYDMRSVSPGSMLPALPPAIMTDSPGPFAYNQALPPPPPHALPSPGSILESDAGGGCADHRADLERRIAALETALLNQNRDVPVPSIAAAIVPPLPLLQHPHNHQHHQHLPGPSPAAMPPFTSRFESRKRRRDAIREGLAWPDGPDSETEDAALTLEDIAVNVRIAGTQMQRRAASISTPVLSSSAAATNGAGTPNLLGGGGGDPANSSGAMSREKASLVVPEISKRYRGVLIDLYEALPSRQQMDWLVRHYIDQVSWYWCAHHLPTLAAEYEAFRQLVDEGRKFEIDPLWLAVLFLTLALSANSLDYIPANAPFSQDELFKCVPDYFEAARAALDCGDAFGSARIRTIQAIALLGPLALNSGDQGRVDILIPYVAGALRLCQQLKLDKLGKDDPTRMPPVEDPALPSGVNSLKREVALRLFYALLHLDQVIFRLRPVLPSQTVCSGFPGNFDDKDLRSDAVTTPPPLHVRSYAQYETLRFRVGAIQRRLHEAGLSEDGTYHEMMVRCDAEIRALSAEYELERTDGDSTTPLYWARIAALQNTHIRLIRFHRPFVSRGYRDPAYRGSTEAALASARVVLETQKELDRTNAPLVKDCYQLNHIQVSMVVLFCEIYQQYDPAAYPGGEADFAAQNADYRLIRDASMCFHRALGSIRERVRAVARQSLLVLQYLFEALHGLQPGSPKEAFGHLLKQISVAVTESERNAAVTGTNGIKLEESNVRSAITTTAPNGADLPNQPVGFGLPPAPAAANGFAMTGSGPPFGDHAAALLLPGAQMQQPQQQQHQQPQQGDQIQPKGEVGGEGANALVFDAQGLAGAGDASVSVMGDYAAQPDDVHFGELTFDWGYD</sequence>
<organism evidence="5 6">
    <name type="scientific">Rhodotorula taiwanensis</name>
    <dbReference type="NCBI Taxonomy" id="741276"/>
    <lineage>
        <taxon>Eukaryota</taxon>
        <taxon>Fungi</taxon>
        <taxon>Dikarya</taxon>
        <taxon>Basidiomycota</taxon>
        <taxon>Pucciniomycotina</taxon>
        <taxon>Microbotryomycetes</taxon>
        <taxon>Sporidiobolales</taxon>
        <taxon>Sporidiobolaceae</taxon>
        <taxon>Rhodotorula</taxon>
    </lineage>
</organism>
<evidence type="ECO:0000256" key="3">
    <source>
        <dbReference type="SAM" id="MobiDB-lite"/>
    </source>
</evidence>
<feature type="compositionally biased region" description="Low complexity" evidence="3">
    <location>
        <begin position="924"/>
        <end position="944"/>
    </location>
</feature>
<gene>
    <name evidence="5" type="ORF">BMF94_3869</name>
</gene>
<dbReference type="InterPro" id="IPR001138">
    <property type="entry name" value="Zn2Cys6_DnaBD"/>
</dbReference>
<evidence type="ECO:0000256" key="2">
    <source>
        <dbReference type="ARBA" id="ARBA00023242"/>
    </source>
</evidence>
<dbReference type="Proteomes" id="UP000237144">
    <property type="component" value="Unassembled WGS sequence"/>
</dbReference>
<feature type="region of interest" description="Disordered" evidence="3">
    <location>
        <begin position="1"/>
        <end position="67"/>
    </location>
</feature>
<name>A0A2S5B8I4_9BASI</name>
<comment type="caution">
    <text evidence="5">The sequence shown here is derived from an EMBL/GenBank/DDBJ whole genome shotgun (WGS) entry which is preliminary data.</text>
</comment>
<dbReference type="OrthoDB" id="3364175at2759"/>
<dbReference type="CDD" id="cd12148">
    <property type="entry name" value="fungal_TF_MHR"/>
    <property type="match status" value="1"/>
</dbReference>
<protein>
    <recommendedName>
        <fullName evidence="4">Zn(2)-C6 fungal-type domain-containing protein</fullName>
    </recommendedName>
</protein>
<dbReference type="CDD" id="cd00067">
    <property type="entry name" value="GAL4"/>
    <property type="match status" value="1"/>
</dbReference>
<evidence type="ECO:0000256" key="1">
    <source>
        <dbReference type="ARBA" id="ARBA00004123"/>
    </source>
</evidence>
<keyword evidence="2" id="KW-0539">Nucleus</keyword>
<keyword evidence="6" id="KW-1185">Reference proteome</keyword>
<feature type="compositionally biased region" description="Low complexity" evidence="3">
    <location>
        <begin position="53"/>
        <end position="67"/>
    </location>
</feature>
<dbReference type="InterPro" id="IPR050613">
    <property type="entry name" value="Sec_Metabolite_Reg"/>
</dbReference>
<dbReference type="PANTHER" id="PTHR31001">
    <property type="entry name" value="UNCHARACTERIZED TRANSCRIPTIONAL REGULATORY PROTEIN"/>
    <property type="match status" value="1"/>
</dbReference>
<dbReference type="GO" id="GO:0005634">
    <property type="term" value="C:nucleus"/>
    <property type="evidence" value="ECO:0007669"/>
    <property type="project" value="UniProtKB-SubCell"/>
</dbReference>
<evidence type="ECO:0000313" key="5">
    <source>
        <dbReference type="EMBL" id="POY73031.1"/>
    </source>
</evidence>
<feature type="domain" description="Zn(2)-C6 fungal-type" evidence="4">
    <location>
        <begin position="94"/>
        <end position="127"/>
    </location>
</feature>
<dbReference type="STRING" id="741276.A0A2S5B8I4"/>
<reference evidence="5 6" key="1">
    <citation type="journal article" date="2018" name="Front. Microbiol.">
        <title>Prospects for Fungal Bioremediation of Acidic Radioactive Waste Sites: Characterization and Genome Sequence of Rhodotorula taiwanensis MD1149.</title>
        <authorList>
            <person name="Tkavc R."/>
            <person name="Matrosova V.Y."/>
            <person name="Grichenko O.E."/>
            <person name="Gostincar C."/>
            <person name="Volpe R.P."/>
            <person name="Klimenkova P."/>
            <person name="Gaidamakova E.K."/>
            <person name="Zhou C.E."/>
            <person name="Stewart B.J."/>
            <person name="Lyman M.G."/>
            <person name="Malfatti S.A."/>
            <person name="Rubinfeld B."/>
            <person name="Courtot M."/>
            <person name="Singh J."/>
            <person name="Dalgard C.L."/>
            <person name="Hamilton T."/>
            <person name="Frey K.G."/>
            <person name="Gunde-Cimerman N."/>
            <person name="Dugan L."/>
            <person name="Daly M.J."/>
        </authorList>
    </citation>
    <scope>NUCLEOTIDE SEQUENCE [LARGE SCALE GENOMIC DNA]</scope>
    <source>
        <strain evidence="5 6">MD1149</strain>
    </source>
</reference>
<feature type="region of interest" description="Disordered" evidence="3">
    <location>
        <begin position="186"/>
        <end position="207"/>
    </location>
</feature>
<dbReference type="GO" id="GO:0008270">
    <property type="term" value="F:zinc ion binding"/>
    <property type="evidence" value="ECO:0007669"/>
    <property type="project" value="InterPro"/>
</dbReference>
<comment type="subcellular location">
    <subcellularLocation>
        <location evidence="1">Nucleus</location>
    </subcellularLocation>
</comment>
<feature type="region of interest" description="Disordered" evidence="3">
    <location>
        <begin position="924"/>
        <end position="950"/>
    </location>
</feature>